<dbReference type="Pfam" id="PF02896">
    <property type="entry name" value="PEP-utilizers_C"/>
    <property type="match status" value="1"/>
</dbReference>
<evidence type="ECO:0000256" key="2">
    <source>
        <dbReference type="ARBA" id="ARBA00007837"/>
    </source>
</evidence>
<dbReference type="InterPro" id="IPR015813">
    <property type="entry name" value="Pyrv/PenolPyrv_kinase-like_dom"/>
</dbReference>
<dbReference type="InterPro" id="IPR040442">
    <property type="entry name" value="Pyrv_kinase-like_dom_sf"/>
</dbReference>
<evidence type="ECO:0000256" key="6">
    <source>
        <dbReference type="ARBA" id="ARBA00022842"/>
    </source>
</evidence>
<evidence type="ECO:0000313" key="10">
    <source>
        <dbReference type="Proteomes" id="UP000632222"/>
    </source>
</evidence>
<proteinExistence type="inferred from homology"/>
<dbReference type="Gene3D" id="3.50.30.10">
    <property type="entry name" value="Phosphohistidine domain"/>
    <property type="match status" value="1"/>
</dbReference>
<evidence type="ECO:0008006" key="11">
    <source>
        <dbReference type="Google" id="ProtNLM"/>
    </source>
</evidence>
<dbReference type="PRINTS" id="PR01736">
    <property type="entry name" value="PHPHTRNFRASE"/>
</dbReference>
<dbReference type="InterPro" id="IPR050499">
    <property type="entry name" value="PEP-utilizing_PTS_enzyme"/>
</dbReference>
<gene>
    <name evidence="9" type="ORF">GCM10008938_11200</name>
</gene>
<keyword evidence="3" id="KW-0808">Transferase</keyword>
<keyword evidence="10" id="KW-1185">Reference proteome</keyword>
<feature type="domain" description="PEP-utilising enzyme C-terminal" evidence="8">
    <location>
        <begin position="237"/>
        <end position="503"/>
    </location>
</feature>
<dbReference type="EMBL" id="BMOD01000003">
    <property type="protein sequence ID" value="GGJ26826.1"/>
    <property type="molecule type" value="Genomic_DNA"/>
</dbReference>
<dbReference type="Pfam" id="PF00391">
    <property type="entry name" value="PEP-utilizers"/>
    <property type="match status" value="1"/>
</dbReference>
<sequence>MTMSILQQKGSTMRIEGTPVMPGIAHGTLWSPEKPADPVTGTLQDFLDARNNFLGRLQTLPEEFQITYRAIAMDASWDHYVQTHLRHRVLGDAILLTARQLSDPLFQLEDPYLRARGEDILQVAATLIRILQAPTTPPEHSILLAQDVSLLELTEWRNQLSGMLLCDISPTAHVAIIARSFGIPTLIVKDPHLDTSNTPAILNAFEGWVEVRPQQDTYFHFPPEQLDLAANRSPVFYKGQPRGVWANINRIEDALLAAELGADGVGLIRTEYLCHFEQHQPGLHEETALYEQVARPLHGLPVTVRTLDLGGDKPSSPFHAGQMDQGMLGLRGIRLSLKDPLAFKQHLRAILNGFRGMDLRLMFPFVTTPEEFVAARTLVQEVAGKDPLPTLGMMLEVPAAAFMLPEFQAAGCQFISFGTNDLQQYFFASSRTTPETSHLQNPCSPAFKRLIEHTVQSARTLNLDLSVCGEAAFDPRLTTFWWDLGIPSLSVPPALIPWLKHRTQTLGGA</sequence>
<dbReference type="PANTHER" id="PTHR46244:SF3">
    <property type="entry name" value="PHOSPHOENOLPYRUVATE-PROTEIN PHOSPHOTRANSFERASE"/>
    <property type="match status" value="1"/>
</dbReference>
<accession>A0ABQ2CYP4</accession>
<protein>
    <recommendedName>
        <fullName evidence="11">Phosphoenolpyruvate--protein phosphotransferase</fullName>
    </recommendedName>
</protein>
<dbReference type="InterPro" id="IPR036637">
    <property type="entry name" value="Phosphohistidine_dom_sf"/>
</dbReference>
<evidence type="ECO:0000256" key="5">
    <source>
        <dbReference type="ARBA" id="ARBA00022777"/>
    </source>
</evidence>
<evidence type="ECO:0000256" key="4">
    <source>
        <dbReference type="ARBA" id="ARBA00022723"/>
    </source>
</evidence>
<keyword evidence="5" id="KW-0418">Kinase</keyword>
<evidence type="ECO:0000256" key="1">
    <source>
        <dbReference type="ARBA" id="ARBA00001946"/>
    </source>
</evidence>
<dbReference type="SUPFAM" id="SSF52009">
    <property type="entry name" value="Phosphohistidine domain"/>
    <property type="match status" value="1"/>
</dbReference>
<feature type="domain" description="PEP-utilising enzyme mobile" evidence="7">
    <location>
        <begin position="138"/>
        <end position="187"/>
    </location>
</feature>
<comment type="cofactor">
    <cofactor evidence="1">
        <name>Mg(2+)</name>
        <dbReference type="ChEBI" id="CHEBI:18420"/>
    </cofactor>
</comment>
<dbReference type="Proteomes" id="UP000632222">
    <property type="component" value="Unassembled WGS sequence"/>
</dbReference>
<dbReference type="InterPro" id="IPR000121">
    <property type="entry name" value="PEP_util_C"/>
</dbReference>
<organism evidence="9 10">
    <name type="scientific">Deinococcus roseus</name>
    <dbReference type="NCBI Taxonomy" id="392414"/>
    <lineage>
        <taxon>Bacteria</taxon>
        <taxon>Thermotogati</taxon>
        <taxon>Deinococcota</taxon>
        <taxon>Deinococci</taxon>
        <taxon>Deinococcales</taxon>
        <taxon>Deinococcaceae</taxon>
        <taxon>Deinococcus</taxon>
    </lineage>
</organism>
<comment type="similarity">
    <text evidence="2">Belongs to the PEP-utilizing enzyme family.</text>
</comment>
<dbReference type="PANTHER" id="PTHR46244">
    <property type="entry name" value="PHOSPHOENOLPYRUVATE-PROTEIN PHOSPHOTRANSFERASE"/>
    <property type="match status" value="1"/>
</dbReference>
<keyword evidence="4" id="KW-0479">Metal-binding</keyword>
<dbReference type="SUPFAM" id="SSF51621">
    <property type="entry name" value="Phosphoenolpyruvate/pyruvate domain"/>
    <property type="match status" value="1"/>
</dbReference>
<evidence type="ECO:0000256" key="3">
    <source>
        <dbReference type="ARBA" id="ARBA00022679"/>
    </source>
</evidence>
<dbReference type="InterPro" id="IPR036618">
    <property type="entry name" value="PtsI_HPr-bd_sf"/>
</dbReference>
<dbReference type="InterPro" id="IPR008279">
    <property type="entry name" value="PEP-util_enz_mobile_dom"/>
</dbReference>
<evidence type="ECO:0000313" key="9">
    <source>
        <dbReference type="EMBL" id="GGJ26826.1"/>
    </source>
</evidence>
<comment type="caution">
    <text evidence="9">The sequence shown here is derived from an EMBL/GenBank/DDBJ whole genome shotgun (WGS) entry which is preliminary data.</text>
</comment>
<dbReference type="SUPFAM" id="SSF47831">
    <property type="entry name" value="Enzyme I of the PEP:sugar phosphotransferase system HPr-binding (sub)domain"/>
    <property type="match status" value="1"/>
</dbReference>
<evidence type="ECO:0000259" key="7">
    <source>
        <dbReference type="Pfam" id="PF00391"/>
    </source>
</evidence>
<dbReference type="Gene3D" id="1.10.274.10">
    <property type="entry name" value="PtsI, HPr-binding domain"/>
    <property type="match status" value="1"/>
</dbReference>
<reference evidence="10" key="1">
    <citation type="journal article" date="2019" name="Int. J. Syst. Evol. Microbiol.">
        <title>The Global Catalogue of Microorganisms (GCM) 10K type strain sequencing project: providing services to taxonomists for standard genome sequencing and annotation.</title>
        <authorList>
            <consortium name="The Broad Institute Genomics Platform"/>
            <consortium name="The Broad Institute Genome Sequencing Center for Infectious Disease"/>
            <person name="Wu L."/>
            <person name="Ma J."/>
        </authorList>
    </citation>
    <scope>NUCLEOTIDE SEQUENCE [LARGE SCALE GENOMIC DNA]</scope>
    <source>
        <strain evidence="10">JCM 14370</strain>
    </source>
</reference>
<evidence type="ECO:0000259" key="8">
    <source>
        <dbReference type="Pfam" id="PF02896"/>
    </source>
</evidence>
<keyword evidence="6" id="KW-0460">Magnesium</keyword>
<name>A0ABQ2CYP4_9DEIO</name>
<dbReference type="Gene3D" id="3.20.20.60">
    <property type="entry name" value="Phosphoenolpyruvate-binding domains"/>
    <property type="match status" value="1"/>
</dbReference>